<keyword evidence="11" id="KW-1185">Reference proteome</keyword>
<dbReference type="InterPro" id="IPR001882">
    <property type="entry name" value="Biotin_BS"/>
</dbReference>
<dbReference type="NCBIfam" id="NF005457">
    <property type="entry name" value="PRK07051.1"/>
    <property type="match status" value="1"/>
</dbReference>
<dbReference type="Gene3D" id="2.40.50.100">
    <property type="match status" value="1"/>
</dbReference>
<dbReference type="PRINTS" id="PR01071">
    <property type="entry name" value="ACOABIOTINCC"/>
</dbReference>
<evidence type="ECO:0000256" key="4">
    <source>
        <dbReference type="ARBA" id="ARBA00023098"/>
    </source>
</evidence>
<name>A0ABV3DPW7_9ACTN</name>
<keyword evidence="3 7" id="KW-0276">Fatty acid metabolism</keyword>
<feature type="compositionally biased region" description="Low complexity" evidence="8">
    <location>
        <begin position="70"/>
        <end position="85"/>
    </location>
</feature>
<dbReference type="InterPro" id="IPR011053">
    <property type="entry name" value="Single_hybrid_motif"/>
</dbReference>
<keyword evidence="4 7" id="KW-0443">Lipid metabolism</keyword>
<dbReference type="PROSITE" id="PS50968">
    <property type="entry name" value="BIOTINYL_LIPOYL"/>
    <property type="match status" value="1"/>
</dbReference>
<dbReference type="CDD" id="cd06850">
    <property type="entry name" value="biotinyl_domain"/>
    <property type="match status" value="1"/>
</dbReference>
<keyword evidence="2 7" id="KW-0444">Lipid biosynthesis</keyword>
<dbReference type="RefSeq" id="WP_358360064.1">
    <property type="nucleotide sequence ID" value="NZ_JBEZFP010000098.1"/>
</dbReference>
<evidence type="ECO:0000256" key="3">
    <source>
        <dbReference type="ARBA" id="ARBA00022832"/>
    </source>
</evidence>
<feature type="region of interest" description="Disordered" evidence="8">
    <location>
        <begin position="64"/>
        <end position="111"/>
    </location>
</feature>
<evidence type="ECO:0000256" key="7">
    <source>
        <dbReference type="RuleBase" id="RU364072"/>
    </source>
</evidence>
<dbReference type="Proteomes" id="UP001551482">
    <property type="component" value="Unassembled WGS sequence"/>
</dbReference>
<proteinExistence type="predicted"/>
<dbReference type="SUPFAM" id="SSF51230">
    <property type="entry name" value="Single hybrid motif"/>
    <property type="match status" value="1"/>
</dbReference>
<dbReference type="EMBL" id="JBEZFP010000098">
    <property type="protein sequence ID" value="MEU8137736.1"/>
    <property type="molecule type" value="Genomic_DNA"/>
</dbReference>
<comment type="pathway">
    <text evidence="1 7">Lipid metabolism; fatty acid biosynthesis.</text>
</comment>
<evidence type="ECO:0000256" key="8">
    <source>
        <dbReference type="SAM" id="MobiDB-lite"/>
    </source>
</evidence>
<evidence type="ECO:0000259" key="9">
    <source>
        <dbReference type="PROSITE" id="PS50968"/>
    </source>
</evidence>
<comment type="function">
    <text evidence="7">This protein is a component of the acetyl coenzyme A carboxylase complex; first, biotin carboxylase catalyzes the carboxylation of the carrier protein and then the transcarboxylase transfers the carboxyl group to form malonyl-CoA.</text>
</comment>
<dbReference type="InterPro" id="IPR000089">
    <property type="entry name" value="Biotin_lipoyl"/>
</dbReference>
<evidence type="ECO:0000256" key="6">
    <source>
        <dbReference type="ARBA" id="ARBA00023267"/>
    </source>
</evidence>
<reference evidence="10 11" key="1">
    <citation type="submission" date="2024-06" db="EMBL/GenBank/DDBJ databases">
        <title>The Natural Products Discovery Center: Release of the First 8490 Sequenced Strains for Exploring Actinobacteria Biosynthetic Diversity.</title>
        <authorList>
            <person name="Kalkreuter E."/>
            <person name="Kautsar S.A."/>
            <person name="Yang D."/>
            <person name="Bader C.D."/>
            <person name="Teijaro C.N."/>
            <person name="Fluegel L."/>
            <person name="Davis C.M."/>
            <person name="Simpson J.R."/>
            <person name="Lauterbach L."/>
            <person name="Steele A.D."/>
            <person name="Gui C."/>
            <person name="Meng S."/>
            <person name="Li G."/>
            <person name="Viehrig K."/>
            <person name="Ye F."/>
            <person name="Su P."/>
            <person name="Kiefer A.F."/>
            <person name="Nichols A."/>
            <person name="Cepeda A.J."/>
            <person name="Yan W."/>
            <person name="Fan B."/>
            <person name="Jiang Y."/>
            <person name="Adhikari A."/>
            <person name="Zheng C.-J."/>
            <person name="Schuster L."/>
            <person name="Cowan T.M."/>
            <person name="Smanski M.J."/>
            <person name="Chevrette M.G."/>
            <person name="De Carvalho L.P.S."/>
            <person name="Shen B."/>
        </authorList>
    </citation>
    <scope>NUCLEOTIDE SEQUENCE [LARGE SCALE GENOMIC DNA]</scope>
    <source>
        <strain evidence="10 11">NPDC048946</strain>
    </source>
</reference>
<protein>
    <recommendedName>
        <fullName evidence="7">Biotin carboxyl carrier protein of acetyl-CoA carboxylase</fullName>
    </recommendedName>
</protein>
<evidence type="ECO:0000313" key="11">
    <source>
        <dbReference type="Proteomes" id="UP001551482"/>
    </source>
</evidence>
<evidence type="ECO:0000313" key="10">
    <source>
        <dbReference type="EMBL" id="MEU8137736.1"/>
    </source>
</evidence>
<keyword evidence="6 7" id="KW-0092">Biotin</keyword>
<feature type="domain" description="Lipoyl-binding" evidence="9">
    <location>
        <begin position="100"/>
        <end position="176"/>
    </location>
</feature>
<evidence type="ECO:0000256" key="2">
    <source>
        <dbReference type="ARBA" id="ARBA00022516"/>
    </source>
</evidence>
<gene>
    <name evidence="10" type="ORF">AB0C36_30005</name>
</gene>
<sequence>MTLAPEQPVHDLAPDTAAELIDLVGAVREHATRLIVDLSTAPSAVRVRAGDVLVELEWQSAAPVAPDHPAPTAHSSTPATANAPAGPVPPDTRAAGPPGERTIAAPSVGTFYRSPEPGAPPFVAEGDLVAPGRQVGIVEVMKLMIPVHADRAGRIARFLVDDNEPVEYGQPLVALDAAAE</sequence>
<evidence type="ECO:0000256" key="1">
    <source>
        <dbReference type="ARBA" id="ARBA00005194"/>
    </source>
</evidence>
<keyword evidence="5 7" id="KW-0275">Fatty acid biosynthesis</keyword>
<organism evidence="10 11">
    <name type="scientific">Streptodolium elevatio</name>
    <dbReference type="NCBI Taxonomy" id="3157996"/>
    <lineage>
        <taxon>Bacteria</taxon>
        <taxon>Bacillati</taxon>
        <taxon>Actinomycetota</taxon>
        <taxon>Actinomycetes</taxon>
        <taxon>Kitasatosporales</taxon>
        <taxon>Streptomycetaceae</taxon>
        <taxon>Streptodolium</taxon>
    </lineage>
</organism>
<evidence type="ECO:0000256" key="5">
    <source>
        <dbReference type="ARBA" id="ARBA00023160"/>
    </source>
</evidence>
<accession>A0ABV3DPW7</accession>
<comment type="caution">
    <text evidence="10">The sequence shown here is derived from an EMBL/GenBank/DDBJ whole genome shotgun (WGS) entry which is preliminary data.</text>
</comment>
<dbReference type="InterPro" id="IPR001249">
    <property type="entry name" value="AcCoA_biotinCC"/>
</dbReference>
<dbReference type="Pfam" id="PF00364">
    <property type="entry name" value="Biotin_lipoyl"/>
    <property type="match status" value="1"/>
</dbReference>
<dbReference type="PROSITE" id="PS00188">
    <property type="entry name" value="BIOTIN"/>
    <property type="match status" value="1"/>
</dbReference>